<proteinExistence type="predicted"/>
<gene>
    <name evidence="1" type="ORF">OGX73_07905</name>
</gene>
<reference evidence="1" key="1">
    <citation type="submission" date="2022-10" db="EMBL/GenBank/DDBJ databases">
        <title>Bacterial isolates recovered from the One Health project in Brazil.</title>
        <authorList>
            <person name="Valiatti T.B."/>
            <person name="Santos F."/>
            <person name="Cayo R."/>
            <person name="Gales A.C."/>
        </authorList>
    </citation>
    <scope>NUCLEOTIDE SEQUENCE</scope>
    <source>
        <strain evidence="1">PVR188</strain>
    </source>
</reference>
<sequence length="50" mass="5520">MKFEDLPENIQIIAASTLSEIMKASCISKELAEDLASSVKRAFIALYESN</sequence>
<protein>
    <submittedName>
        <fullName evidence="1">Uncharacterized protein</fullName>
    </submittedName>
</protein>
<dbReference type="RefSeq" id="WP_161787559.1">
    <property type="nucleotide sequence ID" value="NZ_CP141742.1"/>
</dbReference>
<evidence type="ECO:0000313" key="1">
    <source>
        <dbReference type="EMBL" id="MDI9092541.1"/>
    </source>
</evidence>
<organism evidence="1 2">
    <name type="scientific">Providencia rettgeri</name>
    <dbReference type="NCBI Taxonomy" id="587"/>
    <lineage>
        <taxon>Bacteria</taxon>
        <taxon>Pseudomonadati</taxon>
        <taxon>Pseudomonadota</taxon>
        <taxon>Gammaproteobacteria</taxon>
        <taxon>Enterobacterales</taxon>
        <taxon>Morganellaceae</taxon>
        <taxon>Providencia</taxon>
    </lineage>
</organism>
<dbReference type="AlphaFoldDB" id="A0AAW6UHF1"/>
<evidence type="ECO:0000313" key="2">
    <source>
        <dbReference type="Proteomes" id="UP001159001"/>
    </source>
</evidence>
<dbReference type="EMBL" id="JAOWIN010000004">
    <property type="protein sequence ID" value="MDI9092541.1"/>
    <property type="molecule type" value="Genomic_DNA"/>
</dbReference>
<accession>A0AAW6UHF1</accession>
<dbReference type="Proteomes" id="UP001159001">
    <property type="component" value="Unassembled WGS sequence"/>
</dbReference>
<name>A0AAW6UHF1_PRORE</name>
<comment type="caution">
    <text evidence="1">The sequence shown here is derived from an EMBL/GenBank/DDBJ whole genome shotgun (WGS) entry which is preliminary data.</text>
</comment>